<evidence type="ECO:0000259" key="7">
    <source>
        <dbReference type="PROSITE" id="PS50011"/>
    </source>
</evidence>
<dbReference type="InterPro" id="IPR011009">
    <property type="entry name" value="Kinase-like_dom_sf"/>
</dbReference>
<evidence type="ECO:0000256" key="2">
    <source>
        <dbReference type="ARBA" id="ARBA00022741"/>
    </source>
</evidence>
<feature type="region of interest" description="Disordered" evidence="5">
    <location>
        <begin position="1"/>
        <end position="23"/>
    </location>
</feature>
<dbReference type="Gene3D" id="1.10.510.10">
    <property type="entry name" value="Transferase(Phosphotransferase) domain 1"/>
    <property type="match status" value="1"/>
</dbReference>
<dbReference type="GO" id="GO:0005524">
    <property type="term" value="F:ATP binding"/>
    <property type="evidence" value="ECO:0007669"/>
    <property type="project" value="UniProtKB-KW"/>
</dbReference>
<dbReference type="GO" id="GO:0004674">
    <property type="term" value="F:protein serine/threonine kinase activity"/>
    <property type="evidence" value="ECO:0007669"/>
    <property type="project" value="UniProtKB-EC"/>
</dbReference>
<feature type="domain" description="Protein kinase" evidence="7">
    <location>
        <begin position="93"/>
        <end position="363"/>
    </location>
</feature>
<dbReference type="EC" id="2.7.11.1" evidence="8"/>
<evidence type="ECO:0000256" key="3">
    <source>
        <dbReference type="ARBA" id="ARBA00022777"/>
    </source>
</evidence>
<evidence type="ECO:0000256" key="6">
    <source>
        <dbReference type="SAM" id="Phobius"/>
    </source>
</evidence>
<dbReference type="PANTHER" id="PTHR43289">
    <property type="entry name" value="MITOGEN-ACTIVATED PROTEIN KINASE KINASE KINASE 20-RELATED"/>
    <property type="match status" value="1"/>
</dbReference>
<keyword evidence="2" id="KW-0547">Nucleotide-binding</keyword>
<accession>A0A518B345</accession>
<evidence type="ECO:0000256" key="1">
    <source>
        <dbReference type="ARBA" id="ARBA00022679"/>
    </source>
</evidence>
<dbReference type="AlphaFoldDB" id="A0A518B345"/>
<dbReference type="PANTHER" id="PTHR43289:SF6">
    <property type="entry name" value="SERINE_THREONINE-PROTEIN KINASE NEKL-3"/>
    <property type="match status" value="1"/>
</dbReference>
<evidence type="ECO:0000256" key="5">
    <source>
        <dbReference type="SAM" id="MobiDB-lite"/>
    </source>
</evidence>
<keyword evidence="6" id="KW-1133">Transmembrane helix</keyword>
<dbReference type="InterPro" id="IPR008271">
    <property type="entry name" value="Ser/Thr_kinase_AS"/>
</dbReference>
<dbReference type="CDD" id="cd14014">
    <property type="entry name" value="STKc_PknB_like"/>
    <property type="match status" value="1"/>
</dbReference>
<dbReference type="Gene3D" id="3.30.200.20">
    <property type="entry name" value="Phosphorylase Kinase, domain 1"/>
    <property type="match status" value="1"/>
</dbReference>
<feature type="compositionally biased region" description="Low complexity" evidence="5">
    <location>
        <begin position="13"/>
        <end position="23"/>
    </location>
</feature>
<dbReference type="EMBL" id="CP036279">
    <property type="protein sequence ID" value="QDU61397.1"/>
    <property type="molecule type" value="Genomic_DNA"/>
</dbReference>
<dbReference type="InterPro" id="IPR000719">
    <property type="entry name" value="Prot_kinase_dom"/>
</dbReference>
<dbReference type="OrthoDB" id="6111975at2"/>
<evidence type="ECO:0000256" key="4">
    <source>
        <dbReference type="ARBA" id="ARBA00022840"/>
    </source>
</evidence>
<name>A0A518B345_9BACT</name>
<dbReference type="Pfam" id="PF00069">
    <property type="entry name" value="Pkinase"/>
    <property type="match status" value="1"/>
</dbReference>
<gene>
    <name evidence="8" type="primary">pknB_8</name>
    <name evidence="8" type="ORF">Pan216_22530</name>
</gene>
<evidence type="ECO:0000313" key="9">
    <source>
        <dbReference type="Proteomes" id="UP000317093"/>
    </source>
</evidence>
<keyword evidence="3 8" id="KW-0418">Kinase</keyword>
<keyword evidence="9" id="KW-1185">Reference proteome</keyword>
<keyword evidence="1 8" id="KW-0808">Transferase</keyword>
<organism evidence="8 9">
    <name type="scientific">Kolteria novifilia</name>
    <dbReference type="NCBI Taxonomy" id="2527975"/>
    <lineage>
        <taxon>Bacteria</taxon>
        <taxon>Pseudomonadati</taxon>
        <taxon>Planctomycetota</taxon>
        <taxon>Planctomycetia</taxon>
        <taxon>Kolteriales</taxon>
        <taxon>Kolteriaceae</taxon>
        <taxon>Kolteria</taxon>
    </lineage>
</organism>
<dbReference type="RefSeq" id="WP_145257994.1">
    <property type="nucleotide sequence ID" value="NZ_CP036279.1"/>
</dbReference>
<keyword evidence="4" id="KW-0067">ATP-binding</keyword>
<protein>
    <submittedName>
        <fullName evidence="8">Serine/threonine-protein kinase PknB</fullName>
        <ecNumber evidence="8">2.7.11.1</ecNumber>
    </submittedName>
</protein>
<proteinExistence type="predicted"/>
<dbReference type="Proteomes" id="UP000317093">
    <property type="component" value="Chromosome"/>
</dbReference>
<sequence>MSEDSHFGRTRRPSSTSRSVSGRLEVSVEDLRKKLVSLEVVKADKFDSAYETIGPNGDPTTVVDALEQSGNLTPFQAERLRSGSASDICFDDYVLLDKLGEGGMGEVYKARNSVLGRTEAIKTIRCSANKSEAVLKRFKQEARVLALLEHPAIVPIYKVGHVNGVDYIAMKFVTGEDLRSRVDNAFQAGAPVSIKTCCEWISEAADALGHAHQHNVIHRDIKPANLMVTATGKLIVLDMGIARLADPDQSTSAGLTAQRRGMGTPEYMPPEQWADATAVKPASDIYALGATLFYLLTGHVPFERKDLVALMRACAREEPPPASSHRGEIPPELDAVINKMLAKKPEDRFESALEVIDALRPFACPGELSAKTLPRFRASDEIRKPKSRSPWVPIFGVVLVLLLSGGIWVGIGSFFLNSSFQQRAENLLAFAQSQDPDVWPSVESLKAAIAGKGFSSLGEIKTKEQFGNFQSLLVKLTKERKKTLLREDPPPAWLVEYQSKHPKDWPSIAPLYEQAKRLSGGRDLDEARDLVAPDGALATLTFERARERREREAKEWLARHQRRNSDLWANTQELIDYAGTILPLSQLETDAMVAKMTKGVEEETDRLARPFHGWQLDHLSPAHFREVSNAREALSQILSLHEIVPPPNAKMTMKAEVRNASGDVVDRVKVGEPFTLHVKVDREAYVTVVEFDRGTITILGADVLKDKWQAGVTRQVTNGSFITSAPGEERFAIYVTDEPLVYATVQYEHDDPEVLTKVFPTSQIEKRIHDSVIEGKKLLIVPPHRVISNWDHQLVTIDVVD</sequence>
<keyword evidence="6" id="KW-0472">Membrane</keyword>
<feature type="transmembrane region" description="Helical" evidence="6">
    <location>
        <begin position="391"/>
        <end position="416"/>
    </location>
</feature>
<keyword evidence="6" id="KW-0812">Transmembrane</keyword>
<dbReference type="PROSITE" id="PS00108">
    <property type="entry name" value="PROTEIN_KINASE_ST"/>
    <property type="match status" value="1"/>
</dbReference>
<dbReference type="KEGG" id="knv:Pan216_22530"/>
<evidence type="ECO:0000313" key="8">
    <source>
        <dbReference type="EMBL" id="QDU61397.1"/>
    </source>
</evidence>
<dbReference type="SUPFAM" id="SSF56112">
    <property type="entry name" value="Protein kinase-like (PK-like)"/>
    <property type="match status" value="1"/>
</dbReference>
<dbReference type="SMART" id="SM00220">
    <property type="entry name" value="S_TKc"/>
    <property type="match status" value="1"/>
</dbReference>
<reference evidence="8 9" key="1">
    <citation type="submission" date="2019-02" db="EMBL/GenBank/DDBJ databases">
        <title>Deep-cultivation of Planctomycetes and their phenomic and genomic characterization uncovers novel biology.</title>
        <authorList>
            <person name="Wiegand S."/>
            <person name="Jogler M."/>
            <person name="Boedeker C."/>
            <person name="Pinto D."/>
            <person name="Vollmers J."/>
            <person name="Rivas-Marin E."/>
            <person name="Kohn T."/>
            <person name="Peeters S.H."/>
            <person name="Heuer A."/>
            <person name="Rast P."/>
            <person name="Oberbeckmann S."/>
            <person name="Bunk B."/>
            <person name="Jeske O."/>
            <person name="Meyerdierks A."/>
            <person name="Storesund J.E."/>
            <person name="Kallscheuer N."/>
            <person name="Luecker S."/>
            <person name="Lage O.M."/>
            <person name="Pohl T."/>
            <person name="Merkel B.J."/>
            <person name="Hornburger P."/>
            <person name="Mueller R.-W."/>
            <person name="Bruemmer F."/>
            <person name="Labrenz M."/>
            <person name="Spormann A.M."/>
            <person name="Op den Camp H."/>
            <person name="Overmann J."/>
            <person name="Amann R."/>
            <person name="Jetten M.S.M."/>
            <person name="Mascher T."/>
            <person name="Medema M.H."/>
            <person name="Devos D.P."/>
            <person name="Kaster A.-K."/>
            <person name="Ovreas L."/>
            <person name="Rohde M."/>
            <person name="Galperin M.Y."/>
            <person name="Jogler C."/>
        </authorList>
    </citation>
    <scope>NUCLEOTIDE SEQUENCE [LARGE SCALE GENOMIC DNA]</scope>
    <source>
        <strain evidence="8 9">Pan216</strain>
    </source>
</reference>
<dbReference type="PROSITE" id="PS50011">
    <property type="entry name" value="PROTEIN_KINASE_DOM"/>
    <property type="match status" value="1"/>
</dbReference>